<dbReference type="PROSITE" id="PS51257">
    <property type="entry name" value="PROKAR_LIPOPROTEIN"/>
    <property type="match status" value="1"/>
</dbReference>
<dbReference type="STRING" id="416943.SAMN05445871_0117"/>
<gene>
    <name evidence="1" type="ORF">SAMN05192542_102193</name>
</gene>
<reference evidence="2" key="1">
    <citation type="submission" date="2016-10" db="EMBL/GenBank/DDBJ databases">
        <authorList>
            <person name="Varghese N."/>
            <person name="Submissions S."/>
        </authorList>
    </citation>
    <scope>NUCLEOTIDE SEQUENCE [LARGE SCALE GENOMIC DNA]</scope>
    <source>
        <strain evidence="2">LMG 26416</strain>
    </source>
</reference>
<organism evidence="1 2">
    <name type="scientific">Paraburkholderia caballeronis</name>
    <dbReference type="NCBI Taxonomy" id="416943"/>
    <lineage>
        <taxon>Bacteria</taxon>
        <taxon>Pseudomonadati</taxon>
        <taxon>Pseudomonadota</taxon>
        <taxon>Betaproteobacteria</taxon>
        <taxon>Burkholderiales</taxon>
        <taxon>Burkholderiaceae</taxon>
        <taxon>Paraburkholderia</taxon>
    </lineage>
</organism>
<dbReference type="Proteomes" id="UP000199120">
    <property type="component" value="Unassembled WGS sequence"/>
</dbReference>
<protein>
    <submittedName>
        <fullName evidence="1">Uncharacterized protein</fullName>
    </submittedName>
</protein>
<evidence type="ECO:0000313" key="2">
    <source>
        <dbReference type="Proteomes" id="UP000199120"/>
    </source>
</evidence>
<sequence length="82" mass="8889">MSVTKQERFEPLPHPTLVVHGIFACANQIADGFVLRFGNHNRYKVPSTVKSGKRQGVATVSLDPHHVLSGALTKAGLLSAKR</sequence>
<keyword evidence="2" id="KW-1185">Reference proteome</keyword>
<evidence type="ECO:0000313" key="1">
    <source>
        <dbReference type="EMBL" id="SEK47244.1"/>
    </source>
</evidence>
<proteinExistence type="predicted"/>
<name>A0A1H7HAC5_9BURK</name>
<dbReference type="AlphaFoldDB" id="A0A1H7HAC5"/>
<accession>A0A1H7HAC5</accession>
<dbReference type="EMBL" id="FOAJ01000002">
    <property type="protein sequence ID" value="SEK47244.1"/>
    <property type="molecule type" value="Genomic_DNA"/>
</dbReference>